<dbReference type="InterPro" id="IPR007130">
    <property type="entry name" value="DAGAT"/>
</dbReference>
<keyword evidence="15" id="KW-1185">Reference proteome</keyword>
<evidence type="ECO:0000256" key="6">
    <source>
        <dbReference type="ARBA" id="ARBA00022516"/>
    </source>
</evidence>
<organism evidence="15 16">
    <name type="scientific">Ascaris lumbricoides</name>
    <name type="common">Giant roundworm</name>
    <dbReference type="NCBI Taxonomy" id="6252"/>
    <lineage>
        <taxon>Eukaryota</taxon>
        <taxon>Metazoa</taxon>
        <taxon>Ecdysozoa</taxon>
        <taxon>Nematoda</taxon>
        <taxon>Chromadorea</taxon>
        <taxon>Rhabditida</taxon>
        <taxon>Spirurina</taxon>
        <taxon>Ascaridomorpha</taxon>
        <taxon>Ascaridoidea</taxon>
        <taxon>Ascarididae</taxon>
        <taxon>Ascaris</taxon>
    </lineage>
</organism>
<keyword evidence="13" id="KW-0472">Membrane</keyword>
<keyword evidence="8" id="KW-0812">Transmembrane</keyword>
<name>A0A0M3IWK8_ASCLU</name>
<dbReference type="GO" id="GO:0019432">
    <property type="term" value="P:triglyceride biosynthetic process"/>
    <property type="evidence" value="ECO:0007669"/>
    <property type="project" value="TreeGrafter"/>
</dbReference>
<dbReference type="GO" id="GO:0004144">
    <property type="term" value="F:diacylglycerol O-acyltransferase activity"/>
    <property type="evidence" value="ECO:0007669"/>
    <property type="project" value="UniProtKB-EC"/>
</dbReference>
<evidence type="ECO:0000313" key="16">
    <source>
        <dbReference type="WBParaSite" id="ALUE_0002313601-mRNA-1"/>
    </source>
</evidence>
<evidence type="ECO:0000256" key="7">
    <source>
        <dbReference type="ARBA" id="ARBA00022679"/>
    </source>
</evidence>
<evidence type="ECO:0000256" key="1">
    <source>
        <dbReference type="ARBA" id="ARBA00004477"/>
    </source>
</evidence>
<reference evidence="16" key="1">
    <citation type="submission" date="2017-02" db="UniProtKB">
        <authorList>
            <consortium name="WormBaseParasite"/>
        </authorList>
    </citation>
    <scope>IDENTIFICATION</scope>
</reference>
<comment type="similarity">
    <text evidence="4">Belongs to the diacylglycerol acyltransferase family.</text>
</comment>
<evidence type="ECO:0000256" key="3">
    <source>
        <dbReference type="ARBA" id="ARBA00005189"/>
    </source>
</evidence>
<comment type="pathway">
    <text evidence="2">Glycerolipid metabolism; triacylglycerol biosynthesis.</text>
</comment>
<dbReference type="GO" id="GO:0005789">
    <property type="term" value="C:endoplasmic reticulum membrane"/>
    <property type="evidence" value="ECO:0007669"/>
    <property type="project" value="UniProtKB-SubCell"/>
</dbReference>
<accession>A0A0M3IWK8</accession>
<dbReference type="Pfam" id="PF03982">
    <property type="entry name" value="DAGAT"/>
    <property type="match status" value="1"/>
</dbReference>
<evidence type="ECO:0000256" key="10">
    <source>
        <dbReference type="ARBA" id="ARBA00022824"/>
    </source>
</evidence>
<dbReference type="GO" id="GO:0006071">
    <property type="term" value="P:glycerol metabolic process"/>
    <property type="evidence" value="ECO:0007669"/>
    <property type="project" value="UniProtKB-KW"/>
</dbReference>
<comment type="subcellular location">
    <subcellularLocation>
        <location evidence="1">Endoplasmic reticulum membrane</location>
        <topology evidence="1">Multi-pass membrane protein</topology>
    </subcellularLocation>
</comment>
<dbReference type="WBParaSite" id="ALUE_0002313601-mRNA-1">
    <property type="protein sequence ID" value="ALUE_0002313601-mRNA-1"/>
    <property type="gene ID" value="ALUE_0002313601"/>
</dbReference>
<dbReference type="Proteomes" id="UP000036681">
    <property type="component" value="Unplaced"/>
</dbReference>
<evidence type="ECO:0000256" key="4">
    <source>
        <dbReference type="ARBA" id="ARBA00005420"/>
    </source>
</evidence>
<evidence type="ECO:0000313" key="15">
    <source>
        <dbReference type="Proteomes" id="UP000036681"/>
    </source>
</evidence>
<proteinExistence type="inferred from homology"/>
<evidence type="ECO:0000256" key="14">
    <source>
        <dbReference type="ARBA" id="ARBA00023315"/>
    </source>
</evidence>
<protein>
    <recommendedName>
        <fullName evidence="5">diacylglycerol O-acyltransferase</fullName>
        <ecNumber evidence="5">2.3.1.20</ecNumber>
    </recommendedName>
</protein>
<evidence type="ECO:0000256" key="2">
    <source>
        <dbReference type="ARBA" id="ARBA00004771"/>
    </source>
</evidence>
<keyword evidence="14" id="KW-0012">Acyltransferase</keyword>
<dbReference type="PANTHER" id="PTHR12317">
    <property type="entry name" value="DIACYLGLYCEROL O-ACYLTRANSFERASE"/>
    <property type="match status" value="1"/>
</dbReference>
<keyword evidence="6" id="KW-0444">Lipid biosynthesis</keyword>
<evidence type="ECO:0000256" key="13">
    <source>
        <dbReference type="ARBA" id="ARBA00023136"/>
    </source>
</evidence>
<keyword evidence="7" id="KW-0808">Transferase</keyword>
<dbReference type="EC" id="2.3.1.20" evidence="5"/>
<evidence type="ECO:0000256" key="9">
    <source>
        <dbReference type="ARBA" id="ARBA00022798"/>
    </source>
</evidence>
<comment type="pathway">
    <text evidence="3">Lipid metabolism.</text>
</comment>
<sequence length="73" mass="8748">MRSQTDLHKKHHTENIEHDWKLIGRPIVVEKNLNPSQEEIDALHNEYCTQLKKLFDEYKVNFGIDKNITLNIY</sequence>
<dbReference type="PANTHER" id="PTHR12317:SF0">
    <property type="entry name" value="ACYLTRANSFERASE"/>
    <property type="match status" value="1"/>
</dbReference>
<keyword evidence="11" id="KW-1133">Transmembrane helix</keyword>
<keyword evidence="9" id="KW-0319">Glycerol metabolism</keyword>
<evidence type="ECO:0000256" key="8">
    <source>
        <dbReference type="ARBA" id="ARBA00022692"/>
    </source>
</evidence>
<keyword evidence="10" id="KW-0256">Endoplasmic reticulum</keyword>
<evidence type="ECO:0000256" key="12">
    <source>
        <dbReference type="ARBA" id="ARBA00023098"/>
    </source>
</evidence>
<evidence type="ECO:0000256" key="11">
    <source>
        <dbReference type="ARBA" id="ARBA00022989"/>
    </source>
</evidence>
<keyword evidence="12" id="KW-0443">Lipid metabolism</keyword>
<evidence type="ECO:0000256" key="5">
    <source>
        <dbReference type="ARBA" id="ARBA00013244"/>
    </source>
</evidence>
<dbReference type="AlphaFoldDB" id="A0A0M3IWK8"/>